<gene>
    <name evidence="1" type="ORF">E8M12_05575</name>
</gene>
<dbReference type="InterPro" id="IPR007833">
    <property type="entry name" value="Capsule_polysaccharide_synth"/>
</dbReference>
<dbReference type="CDD" id="cd16441">
    <property type="entry name" value="beta_Kdo_transferase_KpsS"/>
    <property type="match status" value="1"/>
</dbReference>
<name>A0A4U1B869_9GAMM</name>
<proteinExistence type="predicted"/>
<keyword evidence="2" id="KW-1185">Reference proteome</keyword>
<reference evidence="1 2" key="1">
    <citation type="submission" date="2019-04" db="EMBL/GenBank/DDBJ databases">
        <title>Thalassotalea guangxiensis sp. nov., isolated from sediment of the coastal wetland.</title>
        <authorList>
            <person name="Zheng S."/>
            <person name="Zhang D."/>
        </authorList>
    </citation>
    <scope>NUCLEOTIDE SEQUENCE [LARGE SCALE GENOMIC DNA]</scope>
    <source>
        <strain evidence="1 2">ZS-4</strain>
    </source>
</reference>
<evidence type="ECO:0000313" key="2">
    <source>
        <dbReference type="Proteomes" id="UP000307999"/>
    </source>
</evidence>
<comment type="caution">
    <text evidence="1">The sequence shown here is derived from an EMBL/GenBank/DDBJ whole genome shotgun (WGS) entry which is preliminary data.</text>
</comment>
<sequence>MQHVLFLQSPLGPFFKYLAKHFSSQGHRTYKINVNGGDTVYAWADKQFNYTGHANNWHDYLAGFIAQYKITDIVLYGDCRFYHKVAVQLAQSLNLKVWCFEEGYLRAGFITLEQGGCNGNSNLDVSLARIQQHKKKFVKSDMQVGPTFKKRCWYAIRYYVQLHRQKKRFCHYQHHRPWTSLQEGINWLKSFKQKMVSKLTDPFIARKLIRQHSKNLFLLPLQVRVDYQLRQHSPFSSVDEVIQKVIQSFANHANKHDVLVIKHHPQDRGFVNYQKLISKLIRFYNLEGRVYYLHELNLPKLYNHLKGLVTVNSTVGLSGLLHNVPTKVLGTALYDINGLTWQHDLDTFWQSEFQVDEKLFAKFHSYLQHHTQIPGDFYKQRDRLIARSYQQITQASEVTAETLKKIA</sequence>
<dbReference type="AlphaFoldDB" id="A0A4U1B869"/>
<dbReference type="OrthoDB" id="9794206at2"/>
<dbReference type="GO" id="GO:0000271">
    <property type="term" value="P:polysaccharide biosynthetic process"/>
    <property type="evidence" value="ECO:0007669"/>
    <property type="project" value="InterPro"/>
</dbReference>
<dbReference type="Proteomes" id="UP000307999">
    <property type="component" value="Unassembled WGS sequence"/>
</dbReference>
<dbReference type="Pfam" id="PF05159">
    <property type="entry name" value="Capsule_synth"/>
    <property type="match status" value="1"/>
</dbReference>
<dbReference type="EMBL" id="SWDB01000010">
    <property type="protein sequence ID" value="TKB46192.1"/>
    <property type="molecule type" value="Genomic_DNA"/>
</dbReference>
<dbReference type="GO" id="GO:0015774">
    <property type="term" value="P:polysaccharide transport"/>
    <property type="evidence" value="ECO:0007669"/>
    <property type="project" value="InterPro"/>
</dbReference>
<accession>A0A4U1B869</accession>
<evidence type="ECO:0000313" key="1">
    <source>
        <dbReference type="EMBL" id="TKB46192.1"/>
    </source>
</evidence>
<protein>
    <submittedName>
        <fullName evidence="1">Capsular biosynthesis protein</fullName>
    </submittedName>
</protein>
<organism evidence="1 2">
    <name type="scientific">Thalassotalea mangrovi</name>
    <dbReference type="NCBI Taxonomy" id="2572245"/>
    <lineage>
        <taxon>Bacteria</taxon>
        <taxon>Pseudomonadati</taxon>
        <taxon>Pseudomonadota</taxon>
        <taxon>Gammaproteobacteria</taxon>
        <taxon>Alteromonadales</taxon>
        <taxon>Colwelliaceae</taxon>
        <taxon>Thalassotalea</taxon>
    </lineage>
</organism>